<dbReference type="InterPro" id="IPR036928">
    <property type="entry name" value="AS_sf"/>
</dbReference>
<dbReference type="InterPro" id="IPR020556">
    <property type="entry name" value="Amidase_CS"/>
</dbReference>
<dbReference type="PANTHER" id="PTHR11895:SF151">
    <property type="entry name" value="GLUTAMYL-TRNA(GLN) AMIDOTRANSFERASE SUBUNIT A"/>
    <property type="match status" value="1"/>
</dbReference>
<dbReference type="EMBL" id="PEWY01000165">
    <property type="protein sequence ID" value="PIU36472.1"/>
    <property type="molecule type" value="Genomic_DNA"/>
</dbReference>
<comment type="similarity">
    <text evidence="1 7">Belongs to the amidase family. GatA subfamily.</text>
</comment>
<dbReference type="InterPro" id="IPR004412">
    <property type="entry name" value="GatA"/>
</dbReference>
<keyword evidence="5 7" id="KW-0648">Protein biosynthesis</keyword>
<evidence type="ECO:0000313" key="9">
    <source>
        <dbReference type="EMBL" id="PIU36472.1"/>
    </source>
</evidence>
<comment type="subunit">
    <text evidence="7">Heterotrimer of A, B and C subunits.</text>
</comment>
<dbReference type="GO" id="GO:0016740">
    <property type="term" value="F:transferase activity"/>
    <property type="evidence" value="ECO:0007669"/>
    <property type="project" value="UniProtKB-KW"/>
</dbReference>
<reference evidence="10" key="1">
    <citation type="submission" date="2017-09" db="EMBL/GenBank/DDBJ databases">
        <title>Depth-based differentiation of microbial function through sediment-hosted aquifers and enrichment of novel symbionts in the deep terrestrial subsurface.</title>
        <authorList>
            <person name="Probst A.J."/>
            <person name="Ladd B."/>
            <person name="Jarett J.K."/>
            <person name="Geller-Mcgrath D.E."/>
            <person name="Sieber C.M.K."/>
            <person name="Emerson J.B."/>
            <person name="Anantharaman K."/>
            <person name="Thomas B.C."/>
            <person name="Malmstrom R."/>
            <person name="Stieglmeier M."/>
            <person name="Klingl A."/>
            <person name="Woyke T."/>
            <person name="Ryan C.M."/>
            <person name="Banfield J.F."/>
        </authorList>
    </citation>
    <scope>NUCLEOTIDE SEQUENCE [LARGE SCALE GENOMIC DNA]</scope>
</reference>
<evidence type="ECO:0000256" key="5">
    <source>
        <dbReference type="ARBA" id="ARBA00022917"/>
    </source>
</evidence>
<evidence type="ECO:0000313" key="10">
    <source>
        <dbReference type="Proteomes" id="UP000230184"/>
    </source>
</evidence>
<dbReference type="GO" id="GO:0050567">
    <property type="term" value="F:glutaminyl-tRNA synthase (glutamine-hydrolyzing) activity"/>
    <property type="evidence" value="ECO:0007669"/>
    <property type="project" value="UniProtKB-UniRule"/>
</dbReference>
<keyword evidence="3 7" id="KW-0547">Nucleotide-binding</keyword>
<dbReference type="GO" id="GO:0005524">
    <property type="term" value="F:ATP binding"/>
    <property type="evidence" value="ECO:0007669"/>
    <property type="project" value="UniProtKB-KW"/>
</dbReference>
<keyword evidence="2 7" id="KW-0436">Ligase</keyword>
<dbReference type="HAMAP" id="MF_00120">
    <property type="entry name" value="GatA"/>
    <property type="match status" value="1"/>
</dbReference>
<feature type="active site" description="Acyl-ester intermediate" evidence="7">
    <location>
        <position position="177"/>
    </location>
</feature>
<comment type="function">
    <text evidence="7">Allows the formation of correctly charged Gln-tRNA(Gln) through the transamidation of misacylated Glu-tRNA(Gln) in organisms which lack glutaminyl-tRNA synthetase. The reaction takes place in the presence of glutamine and ATP through an activated gamma-phospho-Glu-tRNA(Gln).</text>
</comment>
<dbReference type="PANTHER" id="PTHR11895">
    <property type="entry name" value="TRANSAMIDASE"/>
    <property type="match status" value="1"/>
</dbReference>
<dbReference type="PROSITE" id="PS00571">
    <property type="entry name" value="AMIDASES"/>
    <property type="match status" value="1"/>
</dbReference>
<evidence type="ECO:0000256" key="6">
    <source>
        <dbReference type="ARBA" id="ARBA00047407"/>
    </source>
</evidence>
<evidence type="ECO:0000259" key="8">
    <source>
        <dbReference type="Pfam" id="PF01425"/>
    </source>
</evidence>
<dbReference type="GO" id="GO:0030956">
    <property type="term" value="C:glutamyl-tRNA(Gln) amidotransferase complex"/>
    <property type="evidence" value="ECO:0007669"/>
    <property type="project" value="InterPro"/>
</dbReference>
<evidence type="ECO:0000256" key="7">
    <source>
        <dbReference type="HAMAP-Rule" id="MF_00120"/>
    </source>
</evidence>
<dbReference type="AlphaFoldDB" id="A0A2M6YSS3"/>
<dbReference type="Gene3D" id="3.90.1300.10">
    <property type="entry name" value="Amidase signature (AS) domain"/>
    <property type="match status" value="1"/>
</dbReference>
<dbReference type="Proteomes" id="UP000230184">
    <property type="component" value="Unassembled WGS sequence"/>
</dbReference>
<dbReference type="SUPFAM" id="SSF75304">
    <property type="entry name" value="Amidase signature (AS) enzymes"/>
    <property type="match status" value="1"/>
</dbReference>
<dbReference type="InterPro" id="IPR023631">
    <property type="entry name" value="Amidase_dom"/>
</dbReference>
<dbReference type="NCBIfam" id="TIGR00132">
    <property type="entry name" value="gatA"/>
    <property type="match status" value="1"/>
</dbReference>
<evidence type="ECO:0000256" key="3">
    <source>
        <dbReference type="ARBA" id="ARBA00022741"/>
    </source>
</evidence>
<dbReference type="Pfam" id="PF01425">
    <property type="entry name" value="Amidase"/>
    <property type="match status" value="1"/>
</dbReference>
<keyword evidence="9" id="KW-0808">Transferase</keyword>
<comment type="caution">
    <text evidence="9">The sequence shown here is derived from an EMBL/GenBank/DDBJ whole genome shotgun (WGS) entry which is preliminary data.</text>
</comment>
<protein>
    <recommendedName>
        <fullName evidence="7">Glutamyl-tRNA(Gln) amidotransferase subunit A</fullName>
        <shortName evidence="7">Glu-ADT subunit A</shortName>
        <ecNumber evidence="7">6.3.5.7</ecNumber>
    </recommendedName>
</protein>
<dbReference type="EC" id="6.3.5.7" evidence="7"/>
<evidence type="ECO:0000256" key="4">
    <source>
        <dbReference type="ARBA" id="ARBA00022840"/>
    </source>
</evidence>
<organism evidence="9 10">
    <name type="scientific">Candidatus Roizmanbacteria bacterium CG07_land_8_20_14_0_80_34_15</name>
    <dbReference type="NCBI Taxonomy" id="1974849"/>
    <lineage>
        <taxon>Bacteria</taxon>
        <taxon>Candidatus Roizmaniibacteriota</taxon>
    </lineage>
</organism>
<feature type="active site" description="Charge relay system" evidence="7">
    <location>
        <position position="78"/>
    </location>
</feature>
<dbReference type="GO" id="GO:0006412">
    <property type="term" value="P:translation"/>
    <property type="evidence" value="ECO:0007669"/>
    <property type="project" value="UniProtKB-UniRule"/>
</dbReference>
<accession>A0A2M6YSS3</accession>
<comment type="catalytic activity">
    <reaction evidence="6 7">
        <text>L-glutamyl-tRNA(Gln) + L-glutamine + ATP + H2O = L-glutaminyl-tRNA(Gln) + L-glutamate + ADP + phosphate + H(+)</text>
        <dbReference type="Rhea" id="RHEA:17521"/>
        <dbReference type="Rhea" id="RHEA-COMP:9681"/>
        <dbReference type="Rhea" id="RHEA-COMP:9684"/>
        <dbReference type="ChEBI" id="CHEBI:15377"/>
        <dbReference type="ChEBI" id="CHEBI:15378"/>
        <dbReference type="ChEBI" id="CHEBI:29985"/>
        <dbReference type="ChEBI" id="CHEBI:30616"/>
        <dbReference type="ChEBI" id="CHEBI:43474"/>
        <dbReference type="ChEBI" id="CHEBI:58359"/>
        <dbReference type="ChEBI" id="CHEBI:78520"/>
        <dbReference type="ChEBI" id="CHEBI:78521"/>
        <dbReference type="ChEBI" id="CHEBI:456216"/>
        <dbReference type="EC" id="6.3.5.7"/>
    </reaction>
</comment>
<keyword evidence="4 7" id="KW-0067">ATP-binding</keyword>
<evidence type="ECO:0000256" key="1">
    <source>
        <dbReference type="ARBA" id="ARBA00008069"/>
    </source>
</evidence>
<proteinExistence type="inferred from homology"/>
<dbReference type="InterPro" id="IPR000120">
    <property type="entry name" value="Amidase"/>
</dbReference>
<feature type="active site" description="Charge relay system" evidence="7">
    <location>
        <position position="153"/>
    </location>
</feature>
<name>A0A2M6YSS3_9BACT</name>
<gene>
    <name evidence="7 9" type="primary">gatA</name>
    <name evidence="9" type="ORF">COT02_05900</name>
</gene>
<evidence type="ECO:0000256" key="2">
    <source>
        <dbReference type="ARBA" id="ARBA00022598"/>
    </source>
</evidence>
<sequence>MSMLNKSIKELSSLLNKKQISSVDLVNETYSQIEKFDSKLHSFITVKDKSVTLKEAEEKDKNRKSDSSVVFGLPFAVKDAYVTKDLRTTAGSKLLENFNSPYNATVVEKIIKAGGILIGKNNMDNWGHGASNENTNYEIPHNPWDMERITGGSSGGSAVSVSTRMVPFAVGEDTGGSIRNPSSMCNISGLKVTYGRVSRYGAIAYASSLDTVGPMAKSVEDLSYLLEIMAGHDDHDATSSRLPVEKYSQYLGDSIKGEIIGLPKEFLEKGLDPEIKKTVLTATKVFEKLGAKIIEVSLPHFIYGISIYYLIALSETSSNLGRYDSFRYGDKRELFSNETVRRILLGTYALSSGYADKLYKKAQKLRTILIQEYDQALKKCDVLLSPVTPSLPSKIGEMISDPLKNLLEDLYTGTVNLVGAPALVIPAGFSENNLPIGLQIVGKKFGEGELFQLGYSYQQETDWHKKLPIILK</sequence>
<feature type="domain" description="Amidase" evidence="8">
    <location>
        <begin position="24"/>
        <end position="450"/>
    </location>
</feature>